<sequence>MANSRKIPTMTFTRLGSGKFVEVFVRLVVVLVNAFTEFDFSLTCSVSLLFVFLGELLAEPSSLYFSTCQNIHPNIHIQV</sequence>
<dbReference type="EMBL" id="KK198759">
    <property type="protein sequence ID" value="KCW63636.1"/>
    <property type="molecule type" value="Genomic_DNA"/>
</dbReference>
<evidence type="ECO:0000313" key="1">
    <source>
        <dbReference type="EMBL" id="KCW63636.1"/>
    </source>
</evidence>
<organism evidence="1">
    <name type="scientific">Eucalyptus grandis</name>
    <name type="common">Flooded gum</name>
    <dbReference type="NCBI Taxonomy" id="71139"/>
    <lineage>
        <taxon>Eukaryota</taxon>
        <taxon>Viridiplantae</taxon>
        <taxon>Streptophyta</taxon>
        <taxon>Embryophyta</taxon>
        <taxon>Tracheophyta</taxon>
        <taxon>Spermatophyta</taxon>
        <taxon>Magnoliopsida</taxon>
        <taxon>eudicotyledons</taxon>
        <taxon>Gunneridae</taxon>
        <taxon>Pentapetalae</taxon>
        <taxon>rosids</taxon>
        <taxon>malvids</taxon>
        <taxon>Myrtales</taxon>
        <taxon>Myrtaceae</taxon>
        <taxon>Myrtoideae</taxon>
        <taxon>Eucalypteae</taxon>
        <taxon>Eucalyptus</taxon>
    </lineage>
</organism>
<dbReference type="Gramene" id="KCW63636">
    <property type="protein sequence ID" value="KCW63636"/>
    <property type="gene ID" value="EUGRSUZ_G01268"/>
</dbReference>
<reference evidence="1" key="1">
    <citation type="submission" date="2013-07" db="EMBL/GenBank/DDBJ databases">
        <title>The genome of Eucalyptus grandis.</title>
        <authorList>
            <person name="Schmutz J."/>
            <person name="Hayes R."/>
            <person name="Myburg A."/>
            <person name="Tuskan G."/>
            <person name="Grattapaglia D."/>
            <person name="Rokhsar D.S."/>
        </authorList>
    </citation>
    <scope>NUCLEOTIDE SEQUENCE</scope>
    <source>
        <tissue evidence="1">Leaf extractions</tissue>
    </source>
</reference>
<gene>
    <name evidence="1" type="ORF">EUGRSUZ_G01268</name>
</gene>
<name>A0A059BCL5_EUCGR</name>
<accession>A0A059BCL5</accession>
<proteinExistence type="predicted"/>
<dbReference type="InParanoid" id="A0A059BCL5"/>
<protein>
    <submittedName>
        <fullName evidence="1">Uncharacterized protein</fullName>
    </submittedName>
</protein>
<dbReference type="AlphaFoldDB" id="A0A059BCL5"/>